<evidence type="ECO:0000256" key="6">
    <source>
        <dbReference type="ARBA" id="ARBA00023136"/>
    </source>
</evidence>
<evidence type="ECO:0000256" key="4">
    <source>
        <dbReference type="ARBA" id="ARBA00022692"/>
    </source>
</evidence>
<reference evidence="10" key="1">
    <citation type="journal article" date="2019" name="Int. J. Syst. Evol. Microbiol.">
        <title>The Global Catalogue of Microorganisms (GCM) 10K type strain sequencing project: providing services to taxonomists for standard genome sequencing and annotation.</title>
        <authorList>
            <consortium name="The Broad Institute Genomics Platform"/>
            <consortium name="The Broad Institute Genome Sequencing Center for Infectious Disease"/>
            <person name="Wu L."/>
            <person name="Ma J."/>
        </authorList>
    </citation>
    <scope>NUCLEOTIDE SEQUENCE [LARGE SCALE GENOMIC DNA]</scope>
    <source>
        <strain evidence="10">CCUG 46385</strain>
    </source>
</reference>
<protein>
    <submittedName>
        <fullName evidence="9">ABC transporter permease</fullName>
    </submittedName>
</protein>
<evidence type="ECO:0000256" key="5">
    <source>
        <dbReference type="ARBA" id="ARBA00022989"/>
    </source>
</evidence>
<evidence type="ECO:0000256" key="2">
    <source>
        <dbReference type="ARBA" id="ARBA00022448"/>
    </source>
</evidence>
<dbReference type="RefSeq" id="WP_379787193.1">
    <property type="nucleotide sequence ID" value="NZ_JBHSHL010000003.1"/>
</dbReference>
<evidence type="ECO:0000256" key="3">
    <source>
        <dbReference type="ARBA" id="ARBA00022475"/>
    </source>
</evidence>
<evidence type="ECO:0000313" key="10">
    <source>
        <dbReference type="Proteomes" id="UP001595916"/>
    </source>
</evidence>
<feature type="transmembrane region" description="Helical" evidence="7">
    <location>
        <begin position="174"/>
        <end position="193"/>
    </location>
</feature>
<keyword evidence="5 7" id="KW-1133">Transmembrane helix</keyword>
<keyword evidence="2 7" id="KW-0813">Transport</keyword>
<evidence type="ECO:0000313" key="9">
    <source>
        <dbReference type="EMBL" id="MFC4803743.1"/>
    </source>
</evidence>
<feature type="transmembrane region" description="Helical" evidence="7">
    <location>
        <begin position="102"/>
        <end position="122"/>
    </location>
</feature>
<feature type="domain" description="ABC transmembrane type-1" evidence="8">
    <location>
        <begin position="96"/>
        <end position="293"/>
    </location>
</feature>
<feature type="transmembrane region" description="Helical" evidence="7">
    <location>
        <begin position="277"/>
        <end position="300"/>
    </location>
</feature>
<keyword evidence="6 7" id="KW-0472">Membrane</keyword>
<dbReference type="InterPro" id="IPR000515">
    <property type="entry name" value="MetI-like"/>
</dbReference>
<dbReference type="PROSITE" id="PS50928">
    <property type="entry name" value="ABC_TM1"/>
    <property type="match status" value="1"/>
</dbReference>
<comment type="similarity">
    <text evidence="7">Belongs to the binding-protein-dependent transport system permease family.</text>
</comment>
<sequence length="313" mass="35391">MLLYIGKRLLRACITLTIIMTIVFILLRQMPLEGYFPNYDKMSRVQIENGLHQMGLDQPMPVQLFRMFKGLVKGDLGTSRVYRNNVPVTEILKPKIPISIKLGSLAILVSLLFGIPMGTMMAKYKGRFFDHVGTGFVVFIQAVPAAVYFLFIQLYGTEALKIKMLFDPKDWKMWVLPVLSMSLGNTAYYAMWLRRYMVDESSKDYVKLAQIKGLSKNKIMFHHIFRNAFVPMVQYLPTSFLNTVIGSIYIESLYSIPGMGGLLVDVIKRQDNTMVQAIVLLFATVGIIGLILGDLAMVALDPRISLNARKGGR</sequence>
<name>A0ABV9QHM9_9FIRM</name>
<dbReference type="Proteomes" id="UP001595916">
    <property type="component" value="Unassembled WGS sequence"/>
</dbReference>
<dbReference type="Gene3D" id="1.10.3720.10">
    <property type="entry name" value="MetI-like"/>
    <property type="match status" value="1"/>
</dbReference>
<gene>
    <name evidence="9" type="ORF">ACFO4R_01480</name>
</gene>
<dbReference type="InterPro" id="IPR045621">
    <property type="entry name" value="BPD_transp_1_N"/>
</dbReference>
<dbReference type="Pfam" id="PF19300">
    <property type="entry name" value="BPD_transp_1_N"/>
    <property type="match status" value="1"/>
</dbReference>
<keyword evidence="10" id="KW-1185">Reference proteome</keyword>
<organism evidence="9 10">
    <name type="scientific">Filifactor villosus</name>
    <dbReference type="NCBI Taxonomy" id="29374"/>
    <lineage>
        <taxon>Bacteria</taxon>
        <taxon>Bacillati</taxon>
        <taxon>Bacillota</taxon>
        <taxon>Clostridia</taxon>
        <taxon>Peptostreptococcales</taxon>
        <taxon>Filifactoraceae</taxon>
        <taxon>Filifactor</taxon>
    </lineage>
</organism>
<evidence type="ECO:0000256" key="1">
    <source>
        <dbReference type="ARBA" id="ARBA00004651"/>
    </source>
</evidence>
<dbReference type="CDD" id="cd06261">
    <property type="entry name" value="TM_PBP2"/>
    <property type="match status" value="1"/>
</dbReference>
<feature type="transmembrane region" description="Helical" evidence="7">
    <location>
        <begin position="9"/>
        <end position="27"/>
    </location>
</feature>
<dbReference type="Pfam" id="PF00528">
    <property type="entry name" value="BPD_transp_1"/>
    <property type="match status" value="1"/>
</dbReference>
<evidence type="ECO:0000259" key="8">
    <source>
        <dbReference type="PROSITE" id="PS50928"/>
    </source>
</evidence>
<keyword evidence="4 7" id="KW-0812">Transmembrane</keyword>
<dbReference type="EMBL" id="JBHSHL010000003">
    <property type="protein sequence ID" value="MFC4803743.1"/>
    <property type="molecule type" value="Genomic_DNA"/>
</dbReference>
<comment type="caution">
    <text evidence="9">The sequence shown here is derived from an EMBL/GenBank/DDBJ whole genome shotgun (WGS) entry which is preliminary data.</text>
</comment>
<dbReference type="PANTHER" id="PTHR30465:SF0">
    <property type="entry name" value="OLIGOPEPTIDE TRANSPORT SYSTEM PERMEASE PROTEIN APPB"/>
    <property type="match status" value="1"/>
</dbReference>
<evidence type="ECO:0000256" key="7">
    <source>
        <dbReference type="RuleBase" id="RU363032"/>
    </source>
</evidence>
<dbReference type="SUPFAM" id="SSF161098">
    <property type="entry name" value="MetI-like"/>
    <property type="match status" value="1"/>
</dbReference>
<keyword evidence="3" id="KW-1003">Cell membrane</keyword>
<accession>A0ABV9QHM9</accession>
<dbReference type="InterPro" id="IPR035906">
    <property type="entry name" value="MetI-like_sf"/>
</dbReference>
<comment type="subcellular location">
    <subcellularLocation>
        <location evidence="1 7">Cell membrane</location>
        <topology evidence="1 7">Multi-pass membrane protein</topology>
    </subcellularLocation>
</comment>
<dbReference type="PANTHER" id="PTHR30465">
    <property type="entry name" value="INNER MEMBRANE ABC TRANSPORTER"/>
    <property type="match status" value="1"/>
</dbReference>
<proteinExistence type="inferred from homology"/>
<feature type="transmembrane region" description="Helical" evidence="7">
    <location>
        <begin position="134"/>
        <end position="154"/>
    </location>
</feature>